<sequence>MKHICISVRDQGPCQYSHRCHIDQHGVSSLSTPLSTASKTRTFFPSWWCKSCIAHSNCRCLLFLHISCSLDKPYRLCNLYFQELAQNGRCSSGVSRANLCTT</sequence>
<proteinExistence type="predicted"/>
<dbReference type="EMBL" id="GBXM01053469">
    <property type="protein sequence ID" value="JAH55108.1"/>
    <property type="molecule type" value="Transcribed_RNA"/>
</dbReference>
<dbReference type="AlphaFoldDB" id="A0A0E9TQU0"/>
<accession>A0A0E9TQU0</accession>
<name>A0A0E9TQU0_ANGAN</name>
<protein>
    <submittedName>
        <fullName evidence="1">Uncharacterized protein</fullName>
    </submittedName>
</protein>
<reference evidence="1" key="1">
    <citation type="submission" date="2014-11" db="EMBL/GenBank/DDBJ databases">
        <authorList>
            <person name="Amaro Gonzalez C."/>
        </authorList>
    </citation>
    <scope>NUCLEOTIDE SEQUENCE</scope>
</reference>
<reference evidence="1" key="2">
    <citation type="journal article" date="2015" name="Fish Shellfish Immunol.">
        <title>Early steps in the European eel (Anguilla anguilla)-Vibrio vulnificus interaction in the gills: Role of the RtxA13 toxin.</title>
        <authorList>
            <person name="Callol A."/>
            <person name="Pajuelo D."/>
            <person name="Ebbesson L."/>
            <person name="Teles M."/>
            <person name="MacKenzie S."/>
            <person name="Amaro C."/>
        </authorList>
    </citation>
    <scope>NUCLEOTIDE SEQUENCE</scope>
</reference>
<organism evidence="1">
    <name type="scientific">Anguilla anguilla</name>
    <name type="common">European freshwater eel</name>
    <name type="synonym">Muraena anguilla</name>
    <dbReference type="NCBI Taxonomy" id="7936"/>
    <lineage>
        <taxon>Eukaryota</taxon>
        <taxon>Metazoa</taxon>
        <taxon>Chordata</taxon>
        <taxon>Craniata</taxon>
        <taxon>Vertebrata</taxon>
        <taxon>Euteleostomi</taxon>
        <taxon>Actinopterygii</taxon>
        <taxon>Neopterygii</taxon>
        <taxon>Teleostei</taxon>
        <taxon>Anguilliformes</taxon>
        <taxon>Anguillidae</taxon>
        <taxon>Anguilla</taxon>
    </lineage>
</organism>
<evidence type="ECO:0000313" key="1">
    <source>
        <dbReference type="EMBL" id="JAH55108.1"/>
    </source>
</evidence>